<accession>A0A1H8GI48</accession>
<dbReference type="Proteomes" id="UP000198939">
    <property type="component" value="Unassembled WGS sequence"/>
</dbReference>
<sequence length="40" mass="4842">MAAWMTRWWRLVRDHEARIDVSEAMIHVAMGGLLLRRIRH</sequence>
<evidence type="ECO:0000313" key="3">
    <source>
        <dbReference type="Proteomes" id="UP000183063"/>
    </source>
</evidence>
<reference evidence="3" key="1">
    <citation type="submission" date="2016-10" db="EMBL/GenBank/DDBJ databases">
        <authorList>
            <person name="Wibberg D."/>
        </authorList>
    </citation>
    <scope>NUCLEOTIDE SEQUENCE [LARGE SCALE GENOMIC DNA]</scope>
</reference>
<evidence type="ECO:0000313" key="1">
    <source>
        <dbReference type="EMBL" id="SEH61985.1"/>
    </source>
</evidence>
<dbReference type="EMBL" id="FNXB01000006">
    <property type="protein sequence ID" value="SEH61985.1"/>
    <property type="molecule type" value="Genomic_DNA"/>
</dbReference>
<proteinExistence type="predicted"/>
<dbReference type="AlphaFoldDB" id="A0A1H8GI48"/>
<keyword evidence="4" id="KW-1185">Reference proteome</keyword>
<name>A0A1H8GI48_9HYPH</name>
<evidence type="ECO:0000313" key="4">
    <source>
        <dbReference type="Proteomes" id="UP000198939"/>
    </source>
</evidence>
<protein>
    <submittedName>
        <fullName evidence="1">Uncharacterized protein</fullName>
    </submittedName>
</protein>
<dbReference type="Proteomes" id="UP000183063">
    <property type="component" value="Unassembled WGS sequence"/>
</dbReference>
<gene>
    <name evidence="1" type="ORF">RTCCBAU85039_1444</name>
    <name evidence="2" type="ORF">SAMN05216228_1004254</name>
</gene>
<evidence type="ECO:0000313" key="2">
    <source>
        <dbReference type="EMBL" id="SEN43653.1"/>
    </source>
</evidence>
<reference evidence="2 4" key="3">
    <citation type="submission" date="2016-10" db="EMBL/GenBank/DDBJ databases">
        <authorList>
            <person name="Varghese N."/>
            <person name="Submissions S."/>
        </authorList>
    </citation>
    <scope>NUCLEOTIDE SEQUENCE [LARGE SCALE GENOMIC DNA]</scope>
    <source>
        <strain evidence="2 4">CGMCC 1.7071</strain>
    </source>
</reference>
<organism evidence="1 3">
    <name type="scientific">Rhizobium tibeticum</name>
    <dbReference type="NCBI Taxonomy" id="501024"/>
    <lineage>
        <taxon>Bacteria</taxon>
        <taxon>Pseudomonadati</taxon>
        <taxon>Pseudomonadota</taxon>
        <taxon>Alphaproteobacteria</taxon>
        <taxon>Hyphomicrobiales</taxon>
        <taxon>Rhizobiaceae</taxon>
        <taxon>Rhizobium/Agrobacterium group</taxon>
        <taxon>Rhizobium</taxon>
    </lineage>
</organism>
<reference evidence="1" key="2">
    <citation type="submission" date="2016-10" db="EMBL/GenBank/DDBJ databases">
        <authorList>
            <person name="de Groot N.N."/>
        </authorList>
    </citation>
    <scope>NUCLEOTIDE SEQUENCE [LARGE SCALE GENOMIC DNA]</scope>
    <source>
        <strain evidence="1">CCBAU85039</strain>
    </source>
</reference>
<dbReference type="EMBL" id="FOCV01000004">
    <property type="protein sequence ID" value="SEN43653.1"/>
    <property type="molecule type" value="Genomic_DNA"/>
</dbReference>